<evidence type="ECO:0000256" key="7">
    <source>
        <dbReference type="SAM" id="Phobius"/>
    </source>
</evidence>
<reference evidence="10 11" key="1">
    <citation type="submission" date="2019-01" db="EMBL/GenBank/DDBJ databases">
        <authorList>
            <person name="Chen W.-M."/>
        </authorList>
    </citation>
    <scope>NUCLEOTIDE SEQUENCE [LARGE SCALE GENOMIC DNA]</scope>
    <source>
        <strain evidence="10 11">KYPC3</strain>
    </source>
</reference>
<dbReference type="GO" id="GO:0005886">
    <property type="term" value="C:plasma membrane"/>
    <property type="evidence" value="ECO:0007669"/>
    <property type="project" value="UniProtKB-SubCell"/>
</dbReference>
<sequence>MASRISTLGQTLNLRTGWRSLWRQQLHMLLNLSGLALGLAAALLILLFVRYELGFDQNQPNAEHSYRMEQHFESLGQRFPVASPAMLGLLQNYDANIKVTRMTSAAPDVVVPSRGTQGLKLVQPLAVEANFTDFFQVDVLQGDLAAVLQSPQLIALSEQEAERLFGTVSALGQQLQLGDKPYQVGAIFAPLSKQSHLPAGSLRRIDDKEIGNPLRVNNVYLYLHLPAELDAAPMLQQLTTHLNQQAYEGRPMSELHLRKLTDIHLHSALSYEFKVNGSFGTVQICLGLAALLLVIAGINFVNMSIARAGQRAKEVGVRKALGASRGQLITQFLMESLLLVAMAGLLAAVLVELCLPWFSHLVDRQLSLDYLGSFGLMLSAVVLVIGLLAGAYPAFFLSAFDAKKVLSGDFQRGQTAIWLRKMLLVLQGAISVGLLVSTWVLQQQLTLLQSMPTGYERQARLTINEVENQQMFWDSTHSLTHLLARQSGVQAVTLLDMGLTDTISQAQTLQVPGQPDLPPVRQLGAGYQVVAAAGFRLLAGRDFSADYADWYQVDEKQAQAAVLITESLLHKAGLQSPEQAIGQVWTIPGEQVPLKVQVVGVIADLQIGSAVGTPEPLLVICGRSPMRIAQLLIKVDPAQALTLRPLLEQQVQQKLQKSELKSSWIADDFYSLYQGQRRQSQVVTLFALLAVGLTLAGLFGLSAFSTAQRSREVAMRKVLGASRLALVQLLANEYLRLMLVSIVLATPLTYWLLEQWLAQFSAQISQSPFAYLAAAALTLGLSWLTVASLAWQVTNRSPAMVLRQL</sequence>
<evidence type="ECO:0000256" key="4">
    <source>
        <dbReference type="ARBA" id="ARBA00022989"/>
    </source>
</evidence>
<gene>
    <name evidence="10" type="ORF">EOE67_07520</name>
</gene>
<feature type="transmembrane region" description="Helical" evidence="7">
    <location>
        <begin position="29"/>
        <end position="49"/>
    </location>
</feature>
<feature type="transmembrane region" description="Helical" evidence="7">
    <location>
        <begin position="337"/>
        <end position="358"/>
    </location>
</feature>
<name>A0A437R055_9GAMM</name>
<dbReference type="Pfam" id="PF02687">
    <property type="entry name" value="FtsX"/>
    <property type="match status" value="2"/>
</dbReference>
<feature type="domain" description="ABC3 transporter permease C-terminal" evidence="8">
    <location>
        <begin position="685"/>
        <end position="798"/>
    </location>
</feature>
<evidence type="ECO:0000256" key="1">
    <source>
        <dbReference type="ARBA" id="ARBA00004651"/>
    </source>
</evidence>
<keyword evidence="4 7" id="KW-1133">Transmembrane helix</keyword>
<keyword evidence="5 7" id="KW-0472">Membrane</keyword>
<accession>A0A437R055</accession>
<feature type="transmembrane region" description="Helical" evidence="7">
    <location>
        <begin position="769"/>
        <end position="791"/>
    </location>
</feature>
<dbReference type="Pfam" id="PF12704">
    <property type="entry name" value="MacB_PCD"/>
    <property type="match status" value="1"/>
</dbReference>
<comment type="similarity">
    <text evidence="6">Belongs to the ABC-4 integral membrane protein family.</text>
</comment>
<dbReference type="InterPro" id="IPR003838">
    <property type="entry name" value="ABC3_permease_C"/>
</dbReference>
<dbReference type="EMBL" id="SACS01000006">
    <property type="protein sequence ID" value="RVU40093.1"/>
    <property type="molecule type" value="Genomic_DNA"/>
</dbReference>
<feature type="transmembrane region" description="Helical" evidence="7">
    <location>
        <begin position="682"/>
        <end position="707"/>
    </location>
</feature>
<feature type="domain" description="MacB-like periplasmic core" evidence="9">
    <location>
        <begin position="29"/>
        <end position="193"/>
    </location>
</feature>
<evidence type="ECO:0000313" key="10">
    <source>
        <dbReference type="EMBL" id="RVU40093.1"/>
    </source>
</evidence>
<evidence type="ECO:0000256" key="2">
    <source>
        <dbReference type="ARBA" id="ARBA00022475"/>
    </source>
</evidence>
<keyword evidence="3 7" id="KW-0812">Transmembrane</keyword>
<feature type="transmembrane region" description="Helical" evidence="7">
    <location>
        <begin position="370"/>
        <end position="397"/>
    </location>
</feature>
<feature type="transmembrane region" description="Helical" evidence="7">
    <location>
        <begin position="734"/>
        <end position="753"/>
    </location>
</feature>
<evidence type="ECO:0000256" key="3">
    <source>
        <dbReference type="ARBA" id="ARBA00022692"/>
    </source>
</evidence>
<comment type="caution">
    <text evidence="10">The sequence shown here is derived from an EMBL/GenBank/DDBJ whole genome shotgun (WGS) entry which is preliminary data.</text>
</comment>
<feature type="transmembrane region" description="Helical" evidence="7">
    <location>
        <begin position="279"/>
        <end position="301"/>
    </location>
</feature>
<dbReference type="InterPro" id="IPR025857">
    <property type="entry name" value="MacB_PCD"/>
</dbReference>
<proteinExistence type="inferred from homology"/>
<evidence type="ECO:0000259" key="8">
    <source>
        <dbReference type="Pfam" id="PF02687"/>
    </source>
</evidence>
<dbReference type="InterPro" id="IPR050250">
    <property type="entry name" value="Macrolide_Exporter_MacB"/>
</dbReference>
<dbReference type="RefSeq" id="WP_127698422.1">
    <property type="nucleotide sequence ID" value="NZ_SACS01000006.1"/>
</dbReference>
<dbReference type="GO" id="GO:0022857">
    <property type="term" value="F:transmembrane transporter activity"/>
    <property type="evidence" value="ECO:0007669"/>
    <property type="project" value="TreeGrafter"/>
</dbReference>
<evidence type="ECO:0000256" key="6">
    <source>
        <dbReference type="ARBA" id="ARBA00038076"/>
    </source>
</evidence>
<feature type="transmembrane region" description="Helical" evidence="7">
    <location>
        <begin position="418"/>
        <end position="441"/>
    </location>
</feature>
<evidence type="ECO:0000313" key="11">
    <source>
        <dbReference type="Proteomes" id="UP000283077"/>
    </source>
</evidence>
<protein>
    <submittedName>
        <fullName evidence="10">ABC transporter permease</fullName>
    </submittedName>
</protein>
<feature type="domain" description="ABC3 transporter permease C-terminal" evidence="8">
    <location>
        <begin position="288"/>
        <end position="397"/>
    </location>
</feature>
<dbReference type="Proteomes" id="UP000283077">
    <property type="component" value="Unassembled WGS sequence"/>
</dbReference>
<dbReference type="AlphaFoldDB" id="A0A437R055"/>
<evidence type="ECO:0000256" key="5">
    <source>
        <dbReference type="ARBA" id="ARBA00023136"/>
    </source>
</evidence>
<dbReference type="PANTHER" id="PTHR30572:SF4">
    <property type="entry name" value="ABC TRANSPORTER PERMEASE YTRF"/>
    <property type="match status" value="1"/>
</dbReference>
<keyword evidence="11" id="KW-1185">Reference proteome</keyword>
<dbReference type="PANTHER" id="PTHR30572">
    <property type="entry name" value="MEMBRANE COMPONENT OF TRANSPORTER-RELATED"/>
    <property type="match status" value="1"/>
</dbReference>
<organism evidence="10 11">
    <name type="scientific">Rheinheimera riviphila</name>
    <dbReference type="NCBI Taxonomy" id="1834037"/>
    <lineage>
        <taxon>Bacteria</taxon>
        <taxon>Pseudomonadati</taxon>
        <taxon>Pseudomonadota</taxon>
        <taxon>Gammaproteobacteria</taxon>
        <taxon>Chromatiales</taxon>
        <taxon>Chromatiaceae</taxon>
        <taxon>Rheinheimera</taxon>
    </lineage>
</organism>
<dbReference type="OrthoDB" id="9770036at2"/>
<evidence type="ECO:0000259" key="9">
    <source>
        <dbReference type="Pfam" id="PF12704"/>
    </source>
</evidence>
<comment type="subcellular location">
    <subcellularLocation>
        <location evidence="1">Cell membrane</location>
        <topology evidence="1">Multi-pass membrane protein</topology>
    </subcellularLocation>
</comment>
<keyword evidence="2" id="KW-1003">Cell membrane</keyword>